<dbReference type="PANTHER" id="PTHR46751:SF1">
    <property type="entry name" value="WAP FOUR-DISULFIDE CORE DOMAIN PROTEIN 6A"/>
    <property type="match status" value="1"/>
</dbReference>
<dbReference type="Pfam" id="PF00095">
    <property type="entry name" value="WAP"/>
    <property type="match status" value="1"/>
</dbReference>
<dbReference type="PROSITE" id="PS00280">
    <property type="entry name" value="BPTI_KUNITZ_1"/>
    <property type="match status" value="1"/>
</dbReference>
<reference evidence="7" key="1">
    <citation type="submission" date="2025-08" db="UniProtKB">
        <authorList>
            <consortium name="Ensembl"/>
        </authorList>
    </citation>
    <scope>IDENTIFICATION</scope>
</reference>
<dbReference type="Proteomes" id="UP000694393">
    <property type="component" value="Unplaced"/>
</dbReference>
<dbReference type="PANTHER" id="PTHR46751">
    <property type="entry name" value="EPPIN"/>
    <property type="match status" value="1"/>
</dbReference>
<dbReference type="CDD" id="cd00109">
    <property type="entry name" value="Kunitz-type"/>
    <property type="match status" value="1"/>
</dbReference>
<accession>A0A8C8S2Y4</accession>
<evidence type="ECO:0000313" key="7">
    <source>
        <dbReference type="Ensembl" id="ENSPCEP00000015178.1"/>
    </source>
</evidence>
<dbReference type="PRINTS" id="PR00003">
    <property type="entry name" value="4DISULPHCORE"/>
</dbReference>
<organism evidence="7 8">
    <name type="scientific">Pelusios castaneus</name>
    <name type="common">West African mud turtle</name>
    <dbReference type="NCBI Taxonomy" id="367368"/>
    <lineage>
        <taxon>Eukaryota</taxon>
        <taxon>Metazoa</taxon>
        <taxon>Chordata</taxon>
        <taxon>Craniata</taxon>
        <taxon>Vertebrata</taxon>
        <taxon>Euteleostomi</taxon>
        <taxon>Archelosauria</taxon>
        <taxon>Testudinata</taxon>
        <taxon>Testudines</taxon>
        <taxon>Pleurodira</taxon>
        <taxon>Pelomedusidae</taxon>
        <taxon>Pelusios</taxon>
    </lineage>
</organism>
<evidence type="ECO:0000259" key="5">
    <source>
        <dbReference type="PROSITE" id="PS50279"/>
    </source>
</evidence>
<dbReference type="InterPro" id="IPR036880">
    <property type="entry name" value="Kunitz_BPTI_sf"/>
</dbReference>
<feature type="domain" description="BPTI/Kunitz inhibitor" evidence="5">
    <location>
        <begin position="32"/>
        <end position="82"/>
    </location>
</feature>
<dbReference type="Gene3D" id="4.10.75.10">
    <property type="entry name" value="Elafin-like"/>
    <property type="match status" value="1"/>
</dbReference>
<dbReference type="SMART" id="SM00217">
    <property type="entry name" value="WAP"/>
    <property type="match status" value="1"/>
</dbReference>
<dbReference type="InterPro" id="IPR002223">
    <property type="entry name" value="Kunitz_BPTI"/>
</dbReference>
<name>A0A8C8S2Y4_9SAUR</name>
<evidence type="ECO:0000259" key="6">
    <source>
        <dbReference type="PROSITE" id="PS51390"/>
    </source>
</evidence>
<keyword evidence="4" id="KW-0732">Signal</keyword>
<dbReference type="FunFam" id="4.10.410.10:FF:000015">
    <property type="entry name" value="WAP four-disulfide core domain 6A"/>
    <property type="match status" value="1"/>
</dbReference>
<keyword evidence="2" id="KW-0722">Serine protease inhibitor</keyword>
<dbReference type="Pfam" id="PF00014">
    <property type="entry name" value="Kunitz_BPTI"/>
    <property type="match status" value="1"/>
</dbReference>
<evidence type="ECO:0000256" key="1">
    <source>
        <dbReference type="ARBA" id="ARBA00022690"/>
    </source>
</evidence>
<feature type="signal peptide" evidence="4">
    <location>
        <begin position="1"/>
        <end position="24"/>
    </location>
</feature>
<evidence type="ECO:0000256" key="3">
    <source>
        <dbReference type="ARBA" id="ARBA00023157"/>
    </source>
</evidence>
<dbReference type="GO" id="GO:0004867">
    <property type="term" value="F:serine-type endopeptidase inhibitor activity"/>
    <property type="evidence" value="ECO:0007669"/>
    <property type="project" value="UniProtKB-KW"/>
</dbReference>
<keyword evidence="1" id="KW-0646">Protease inhibitor</keyword>
<protein>
    <submittedName>
        <fullName evidence="7">Uncharacterized protein</fullName>
    </submittedName>
</protein>
<dbReference type="GO" id="GO:0005576">
    <property type="term" value="C:extracellular region"/>
    <property type="evidence" value="ECO:0007669"/>
    <property type="project" value="InterPro"/>
</dbReference>
<dbReference type="Gene3D" id="4.10.410.10">
    <property type="entry name" value="Pancreatic trypsin inhibitor Kunitz domain"/>
    <property type="match status" value="1"/>
</dbReference>
<evidence type="ECO:0000256" key="2">
    <source>
        <dbReference type="ARBA" id="ARBA00022900"/>
    </source>
</evidence>
<dbReference type="SUPFAM" id="SSF57362">
    <property type="entry name" value="BPTI-like"/>
    <property type="match status" value="1"/>
</dbReference>
<dbReference type="AlphaFoldDB" id="A0A8C8S2Y4"/>
<dbReference type="PRINTS" id="PR00759">
    <property type="entry name" value="BASICPTASE"/>
</dbReference>
<dbReference type="SMART" id="SM00131">
    <property type="entry name" value="KU"/>
    <property type="match status" value="1"/>
</dbReference>
<dbReference type="CDD" id="cd00199">
    <property type="entry name" value="WAP"/>
    <property type="match status" value="1"/>
</dbReference>
<keyword evidence="8" id="KW-1185">Reference proteome</keyword>
<dbReference type="InterPro" id="IPR020901">
    <property type="entry name" value="Prtase_inh_Kunz-CS"/>
</dbReference>
<keyword evidence="3" id="KW-1015">Disulfide bond</keyword>
<dbReference type="InterPro" id="IPR008197">
    <property type="entry name" value="WAP_dom"/>
</dbReference>
<dbReference type="PROSITE" id="PS51390">
    <property type="entry name" value="WAP"/>
    <property type="match status" value="1"/>
</dbReference>
<evidence type="ECO:0000313" key="8">
    <source>
        <dbReference type="Proteomes" id="UP000694393"/>
    </source>
</evidence>
<dbReference type="InterPro" id="IPR051388">
    <property type="entry name" value="Serpin_venom_toxin"/>
</dbReference>
<dbReference type="PROSITE" id="PS50279">
    <property type="entry name" value="BPTI_KUNITZ_2"/>
    <property type="match status" value="1"/>
</dbReference>
<dbReference type="Ensembl" id="ENSPCET00000015717.1">
    <property type="protein sequence ID" value="ENSPCEP00000015178.1"/>
    <property type="gene ID" value="ENSPCEG00000011992.1"/>
</dbReference>
<feature type="chain" id="PRO_5034190282" evidence="4">
    <location>
        <begin position="25"/>
        <end position="134"/>
    </location>
</feature>
<dbReference type="SUPFAM" id="SSF57256">
    <property type="entry name" value="Elafin-like"/>
    <property type="match status" value="1"/>
</dbReference>
<dbReference type="InterPro" id="IPR036645">
    <property type="entry name" value="Elafin-like_sf"/>
</dbReference>
<reference evidence="7" key="2">
    <citation type="submission" date="2025-09" db="UniProtKB">
        <authorList>
            <consortium name="Ensembl"/>
        </authorList>
    </citation>
    <scope>IDENTIFICATION</scope>
</reference>
<evidence type="ECO:0000256" key="4">
    <source>
        <dbReference type="SAM" id="SignalP"/>
    </source>
</evidence>
<feature type="domain" description="WAP" evidence="6">
    <location>
        <begin position="84"/>
        <end position="129"/>
    </location>
</feature>
<sequence length="134" mass="14565">MKSCGVFLLLGFLTLWAELQAVAGQEDKRDICQLPPEKGPCKANIQRYFYNPASRECEKFIYGGCKGNENNFRTKAECVRACKPPERPGVCPKPTGPGICLHQCSSDSDCKGGEKCCFNGCGYVCMKVAPSGSP</sequence>
<proteinExistence type="predicted"/>